<comment type="caution">
    <text evidence="1">The sequence shown here is derived from an EMBL/GenBank/DDBJ whole genome shotgun (WGS) entry which is preliminary data.</text>
</comment>
<keyword evidence="2" id="KW-1185">Reference proteome</keyword>
<proteinExistence type="predicted"/>
<name>A0A9P4UU19_9PLEO</name>
<protein>
    <submittedName>
        <fullName evidence="1">Uncharacterized protein</fullName>
    </submittedName>
</protein>
<gene>
    <name evidence="1" type="ORF">EJ04DRAFT_477323</name>
</gene>
<accession>A0A9P4UU19</accession>
<dbReference type="AlphaFoldDB" id="A0A9P4UU19"/>
<organism evidence="1 2">
    <name type="scientific">Polyplosphaeria fusca</name>
    <dbReference type="NCBI Taxonomy" id="682080"/>
    <lineage>
        <taxon>Eukaryota</taxon>
        <taxon>Fungi</taxon>
        <taxon>Dikarya</taxon>
        <taxon>Ascomycota</taxon>
        <taxon>Pezizomycotina</taxon>
        <taxon>Dothideomycetes</taxon>
        <taxon>Pleosporomycetidae</taxon>
        <taxon>Pleosporales</taxon>
        <taxon>Tetraplosphaeriaceae</taxon>
        <taxon>Polyplosphaeria</taxon>
    </lineage>
</organism>
<dbReference type="EMBL" id="ML996280">
    <property type="protein sequence ID" value="KAF2728427.1"/>
    <property type="molecule type" value="Genomic_DNA"/>
</dbReference>
<evidence type="ECO:0000313" key="1">
    <source>
        <dbReference type="EMBL" id="KAF2728427.1"/>
    </source>
</evidence>
<sequence length="393" mass="45065">MHGGLPRRLDSCFSAFKYCIQARHKSSSALILRGDKLGPVREDDHQTFRLRKDGSSLPLPPLLDPVVISERSKWEQTKQRPDVGKFTPFQKKLSENPYAHILASPVRQCKSTGTYLPSDLLITLNPQAHPKTLEYWLVPVGLTKYAKRAKHPGPPFRFFGRQLLAEYLGQISKNRPVWKSSIYPRFREQLGSKADKMVWREDMPHFILKKLREQLFDKLKWYFKQPGRLLACKSPRAQDIEHIEEVSCVLYFGSLKTPADEVQARANIIVDEMDRLAASFANQLKEDLDPHLATPEKLRHPPPKWWKGPLMPRLHPRFRFAPLEFPLIDWRGSGVAVYSLTDLLGEEMVKELMDGSHFASDRCVAMPGARHNVSVQVLLMRVQAYVAACKPTI</sequence>
<reference evidence="1" key="1">
    <citation type="journal article" date="2020" name="Stud. Mycol.">
        <title>101 Dothideomycetes genomes: a test case for predicting lifestyles and emergence of pathogens.</title>
        <authorList>
            <person name="Haridas S."/>
            <person name="Albert R."/>
            <person name="Binder M."/>
            <person name="Bloem J."/>
            <person name="Labutti K."/>
            <person name="Salamov A."/>
            <person name="Andreopoulos B."/>
            <person name="Baker S."/>
            <person name="Barry K."/>
            <person name="Bills G."/>
            <person name="Bluhm B."/>
            <person name="Cannon C."/>
            <person name="Castanera R."/>
            <person name="Culley D."/>
            <person name="Daum C."/>
            <person name="Ezra D."/>
            <person name="Gonzalez J."/>
            <person name="Henrissat B."/>
            <person name="Kuo A."/>
            <person name="Liang C."/>
            <person name="Lipzen A."/>
            <person name="Lutzoni F."/>
            <person name="Magnuson J."/>
            <person name="Mondo S."/>
            <person name="Nolan M."/>
            <person name="Ohm R."/>
            <person name="Pangilinan J."/>
            <person name="Park H.-J."/>
            <person name="Ramirez L."/>
            <person name="Alfaro M."/>
            <person name="Sun H."/>
            <person name="Tritt A."/>
            <person name="Yoshinaga Y."/>
            <person name="Zwiers L.-H."/>
            <person name="Turgeon B."/>
            <person name="Goodwin S."/>
            <person name="Spatafora J."/>
            <person name="Crous P."/>
            <person name="Grigoriev I."/>
        </authorList>
    </citation>
    <scope>NUCLEOTIDE SEQUENCE</scope>
    <source>
        <strain evidence="1">CBS 125425</strain>
    </source>
</reference>
<evidence type="ECO:0000313" key="2">
    <source>
        <dbReference type="Proteomes" id="UP000799444"/>
    </source>
</evidence>
<dbReference type="OrthoDB" id="3363286at2759"/>
<dbReference type="Proteomes" id="UP000799444">
    <property type="component" value="Unassembled WGS sequence"/>
</dbReference>